<evidence type="ECO:0000313" key="3">
    <source>
        <dbReference type="EMBL" id="GAA2529730.1"/>
    </source>
</evidence>
<dbReference type="EMBL" id="BAAARY010000018">
    <property type="protein sequence ID" value="GAA2529730.1"/>
    <property type="molecule type" value="Genomic_DNA"/>
</dbReference>
<reference evidence="4" key="1">
    <citation type="journal article" date="2019" name="Int. J. Syst. Evol. Microbiol.">
        <title>The Global Catalogue of Microorganisms (GCM) 10K type strain sequencing project: providing services to taxonomists for standard genome sequencing and annotation.</title>
        <authorList>
            <consortium name="The Broad Institute Genomics Platform"/>
            <consortium name="The Broad Institute Genome Sequencing Center for Infectious Disease"/>
            <person name="Wu L."/>
            <person name="Ma J."/>
        </authorList>
    </citation>
    <scope>NUCLEOTIDE SEQUENCE [LARGE SCALE GENOMIC DNA]</scope>
    <source>
        <strain evidence="4">JCM 3367</strain>
    </source>
</reference>
<organism evidence="3 4">
    <name type="scientific">Pilimelia columellifera subsp. columellifera</name>
    <dbReference type="NCBI Taxonomy" id="706583"/>
    <lineage>
        <taxon>Bacteria</taxon>
        <taxon>Bacillati</taxon>
        <taxon>Actinomycetota</taxon>
        <taxon>Actinomycetes</taxon>
        <taxon>Micromonosporales</taxon>
        <taxon>Micromonosporaceae</taxon>
        <taxon>Pilimelia</taxon>
    </lineage>
</organism>
<sequence>MAYVDVVSWQDELDHLLGRVGGRFGRSEPRQRARRYVGGLVAGLERKNGWTLAEHASEVSPDGMQRLLRWADWDVDGVRDDIRDHVVDRLGDPTAVLAIDDTGFIKKGVRSAGVQRQYTGTSGKKDNCQIGTFLAYIAPSGHALIDRHLYLPESWTGDPGRRADAGVPDEVEFVTKPRVVIAMLQRALDAGVPFAWFTADEAFGQAKYLRVWLEEHDIAHVVATRRNDDVITGDMRSQRVDQLVAALPARAWRRLSCGDGAHGPREYDWAWTAIRIQQWWEPGRGHWLLARRSITDPTEVAYYVCYGPRRTTLATLATVAGRRWAIEECFKQAKQETGLDHYQVRTWRGWYAHVTLSMLALAWLAAVRAAEQKGAKRPAMSSSSPSQSPKHAG</sequence>
<dbReference type="InterPro" id="IPR012337">
    <property type="entry name" value="RNaseH-like_sf"/>
</dbReference>
<evidence type="ECO:0000259" key="2">
    <source>
        <dbReference type="Pfam" id="PF13546"/>
    </source>
</evidence>
<feature type="region of interest" description="Disordered" evidence="1">
    <location>
        <begin position="374"/>
        <end position="393"/>
    </location>
</feature>
<dbReference type="Proteomes" id="UP001499978">
    <property type="component" value="Unassembled WGS sequence"/>
</dbReference>
<feature type="compositionally biased region" description="Low complexity" evidence="1">
    <location>
        <begin position="381"/>
        <end position="393"/>
    </location>
</feature>
<proteinExistence type="predicted"/>
<feature type="domain" description="Transposase IS701-like DDE" evidence="2">
    <location>
        <begin position="23"/>
        <end position="231"/>
    </location>
</feature>
<keyword evidence="4" id="KW-1185">Reference proteome</keyword>
<protein>
    <submittedName>
        <fullName evidence="3">IS701 family transposase</fullName>
    </submittedName>
</protein>
<dbReference type="InterPro" id="IPR039365">
    <property type="entry name" value="IS701-like"/>
</dbReference>
<comment type="caution">
    <text evidence="3">The sequence shown here is derived from an EMBL/GenBank/DDBJ whole genome shotgun (WGS) entry which is preliminary data.</text>
</comment>
<dbReference type="SUPFAM" id="SSF53098">
    <property type="entry name" value="Ribonuclease H-like"/>
    <property type="match status" value="1"/>
</dbReference>
<name>A0ABP6AZN4_9ACTN</name>
<evidence type="ECO:0000256" key="1">
    <source>
        <dbReference type="SAM" id="MobiDB-lite"/>
    </source>
</evidence>
<accession>A0ABP6AZN4</accession>
<dbReference type="Pfam" id="PF13546">
    <property type="entry name" value="DDE_5"/>
    <property type="match status" value="1"/>
</dbReference>
<dbReference type="InterPro" id="IPR038721">
    <property type="entry name" value="IS701-like_DDE_dom"/>
</dbReference>
<gene>
    <name evidence="3" type="ORF">GCM10010201_31230</name>
</gene>
<evidence type="ECO:0000313" key="4">
    <source>
        <dbReference type="Proteomes" id="UP001499978"/>
    </source>
</evidence>
<dbReference type="PANTHER" id="PTHR33627:SF1">
    <property type="entry name" value="TRANSPOSASE"/>
    <property type="match status" value="1"/>
</dbReference>
<dbReference type="PANTHER" id="PTHR33627">
    <property type="entry name" value="TRANSPOSASE"/>
    <property type="match status" value="1"/>
</dbReference>
<dbReference type="RefSeq" id="WP_344173772.1">
    <property type="nucleotide sequence ID" value="NZ_BAAARY010000018.1"/>
</dbReference>
<dbReference type="NCBIfam" id="NF033540">
    <property type="entry name" value="transpos_IS701"/>
    <property type="match status" value="1"/>
</dbReference>